<evidence type="ECO:0000313" key="5">
    <source>
        <dbReference type="Proteomes" id="UP000237381"/>
    </source>
</evidence>
<evidence type="ECO:0000256" key="2">
    <source>
        <dbReference type="HAMAP-Rule" id="MF_00460"/>
    </source>
</evidence>
<comment type="caution">
    <text evidence="4">The sequence shown here is derived from an EMBL/GenBank/DDBJ whole genome shotgun (WGS) entry which is preliminary data.</text>
</comment>
<reference evidence="4 5" key="1">
    <citation type="submission" date="2018-01" db="EMBL/GenBank/DDBJ databases">
        <title>Genomic Encyclopedia of Type Strains, Phase III (KMG-III): the genomes of soil and plant-associated and newly described type strains.</title>
        <authorList>
            <person name="Whitman W."/>
        </authorList>
    </citation>
    <scope>NUCLEOTIDE SEQUENCE [LARGE SCALE GENOMIC DNA]</scope>
    <source>
        <strain evidence="4 5">JCM 18070</strain>
    </source>
</reference>
<dbReference type="NCBIfam" id="NF002490">
    <property type="entry name" value="PRK01777.1"/>
    <property type="match status" value="1"/>
</dbReference>
<dbReference type="PANTHER" id="PTHR37483">
    <property type="entry name" value="UPF0125 PROTEIN RATB"/>
    <property type="match status" value="1"/>
</dbReference>
<feature type="region of interest" description="Disordered" evidence="3">
    <location>
        <begin position="95"/>
        <end position="115"/>
    </location>
</feature>
<evidence type="ECO:0000256" key="3">
    <source>
        <dbReference type="SAM" id="MobiDB-lite"/>
    </source>
</evidence>
<dbReference type="Gene3D" id="3.10.20.280">
    <property type="entry name" value="RnfH-like"/>
    <property type="match status" value="1"/>
</dbReference>
<dbReference type="HAMAP" id="MF_00460">
    <property type="entry name" value="UPF0125_RnfH"/>
    <property type="match status" value="1"/>
</dbReference>
<dbReference type="InterPro" id="IPR016155">
    <property type="entry name" value="Mopterin_synth/thiamin_S_b"/>
</dbReference>
<name>A0A2S4MFY4_9BURK</name>
<accession>A0A2S4MFY4</accession>
<gene>
    <name evidence="4" type="ORF">B0G62_103235</name>
</gene>
<dbReference type="Pfam" id="PF03658">
    <property type="entry name" value="Ub-RnfH"/>
    <property type="match status" value="1"/>
</dbReference>
<evidence type="ECO:0000313" key="4">
    <source>
        <dbReference type="EMBL" id="POR53663.1"/>
    </source>
</evidence>
<comment type="similarity">
    <text evidence="1 2">Belongs to the UPF0125 (RnfH) family.</text>
</comment>
<sequence length="115" mass="12674">MSANVTSSSLRVDVCYALPDAQTLIGVQLPAGATVQQAIDASGILTRHPEIDLTKLKVGVFGKLKPLDAELADHDRVEIYRPLVVDPKLARQRRVDKTRKAGSIEGRKWQNKDSR</sequence>
<feature type="compositionally biased region" description="Basic and acidic residues" evidence="3">
    <location>
        <begin position="105"/>
        <end position="115"/>
    </location>
</feature>
<evidence type="ECO:0000256" key="1">
    <source>
        <dbReference type="ARBA" id="ARBA00010645"/>
    </source>
</evidence>
<proteinExistence type="inferred from homology"/>
<dbReference type="EMBL" id="PQGA01000003">
    <property type="protein sequence ID" value="POR53663.1"/>
    <property type="molecule type" value="Genomic_DNA"/>
</dbReference>
<protein>
    <recommendedName>
        <fullName evidence="2">UPF0125 protein B0G62_103235</fullName>
    </recommendedName>
</protein>
<dbReference type="InterPro" id="IPR037021">
    <property type="entry name" value="RnfH_sf"/>
</dbReference>
<dbReference type="RefSeq" id="WP_103703882.1">
    <property type="nucleotide sequence ID" value="NZ_PQGA01000003.1"/>
</dbReference>
<organism evidence="4 5">
    <name type="scientific">Paraburkholderia eburnea</name>
    <dbReference type="NCBI Taxonomy" id="1189126"/>
    <lineage>
        <taxon>Bacteria</taxon>
        <taxon>Pseudomonadati</taxon>
        <taxon>Pseudomonadota</taxon>
        <taxon>Betaproteobacteria</taxon>
        <taxon>Burkholderiales</taxon>
        <taxon>Burkholderiaceae</taxon>
        <taxon>Paraburkholderia</taxon>
    </lineage>
</organism>
<dbReference type="PANTHER" id="PTHR37483:SF1">
    <property type="entry name" value="UPF0125 PROTEIN RATB"/>
    <property type="match status" value="1"/>
</dbReference>
<dbReference type="OrthoDB" id="9796575at2"/>
<keyword evidence="5" id="KW-1185">Reference proteome</keyword>
<dbReference type="Proteomes" id="UP000237381">
    <property type="component" value="Unassembled WGS sequence"/>
</dbReference>
<dbReference type="InterPro" id="IPR005346">
    <property type="entry name" value="RnfH"/>
</dbReference>
<dbReference type="SUPFAM" id="SSF54285">
    <property type="entry name" value="MoaD/ThiS"/>
    <property type="match status" value="1"/>
</dbReference>
<dbReference type="AlphaFoldDB" id="A0A2S4MFY4"/>